<dbReference type="Pfam" id="PF08031">
    <property type="entry name" value="BBE"/>
    <property type="match status" value="1"/>
</dbReference>
<dbReference type="PANTHER" id="PTHR42973:SF13">
    <property type="entry name" value="FAD-BINDING PCMH-TYPE DOMAIN-CONTAINING PROTEIN"/>
    <property type="match status" value="1"/>
</dbReference>
<gene>
    <name evidence="7" type="ORF">FA14DRAFT_166449</name>
</gene>
<proteinExistence type="inferred from homology"/>
<evidence type="ECO:0000313" key="8">
    <source>
        <dbReference type="Proteomes" id="UP000245771"/>
    </source>
</evidence>
<dbReference type="RefSeq" id="XP_025357349.1">
    <property type="nucleotide sequence ID" value="XM_025500030.1"/>
</dbReference>
<dbReference type="SUPFAM" id="SSF56176">
    <property type="entry name" value="FAD-binding/transporter-associated domain-like"/>
    <property type="match status" value="1"/>
</dbReference>
<dbReference type="GO" id="GO:0016491">
    <property type="term" value="F:oxidoreductase activity"/>
    <property type="evidence" value="ECO:0007669"/>
    <property type="project" value="UniProtKB-KW"/>
</dbReference>
<keyword evidence="2" id="KW-0285">Flavoprotein</keyword>
<evidence type="ECO:0000256" key="4">
    <source>
        <dbReference type="ARBA" id="ARBA00023002"/>
    </source>
</evidence>
<evidence type="ECO:0000256" key="3">
    <source>
        <dbReference type="ARBA" id="ARBA00022827"/>
    </source>
</evidence>
<dbReference type="InterPro" id="IPR036318">
    <property type="entry name" value="FAD-bd_PCMH-like_sf"/>
</dbReference>
<keyword evidence="3" id="KW-0274">FAD</keyword>
<keyword evidence="8" id="KW-1185">Reference proteome</keyword>
<dbReference type="Proteomes" id="UP000245771">
    <property type="component" value="Unassembled WGS sequence"/>
</dbReference>
<name>A0A316VHB1_9BASI</name>
<keyword evidence="4" id="KW-0560">Oxidoreductase</keyword>
<dbReference type="PANTHER" id="PTHR42973">
    <property type="entry name" value="BINDING OXIDOREDUCTASE, PUTATIVE (AFU_ORTHOLOGUE AFUA_1G17690)-RELATED"/>
    <property type="match status" value="1"/>
</dbReference>
<feature type="signal peptide" evidence="5">
    <location>
        <begin position="1"/>
        <end position="23"/>
    </location>
</feature>
<dbReference type="STRING" id="1280837.A0A316VHB1"/>
<dbReference type="InterPro" id="IPR006094">
    <property type="entry name" value="Oxid_FAD_bind_N"/>
</dbReference>
<dbReference type="InterPro" id="IPR012951">
    <property type="entry name" value="BBE"/>
</dbReference>
<dbReference type="PROSITE" id="PS51387">
    <property type="entry name" value="FAD_PCMH"/>
    <property type="match status" value="1"/>
</dbReference>
<protein>
    <submittedName>
        <fullName evidence="7">FAD-binding domain-containing protein</fullName>
    </submittedName>
</protein>
<feature type="domain" description="FAD-binding PCMH-type" evidence="6">
    <location>
        <begin position="94"/>
        <end position="266"/>
    </location>
</feature>
<evidence type="ECO:0000256" key="1">
    <source>
        <dbReference type="ARBA" id="ARBA00005466"/>
    </source>
</evidence>
<evidence type="ECO:0000256" key="5">
    <source>
        <dbReference type="SAM" id="SignalP"/>
    </source>
</evidence>
<dbReference type="InterPro" id="IPR050416">
    <property type="entry name" value="FAD-linked_Oxidoreductase"/>
</dbReference>
<evidence type="ECO:0000259" key="6">
    <source>
        <dbReference type="PROSITE" id="PS51387"/>
    </source>
</evidence>
<dbReference type="Gene3D" id="3.30.465.10">
    <property type="match status" value="1"/>
</dbReference>
<dbReference type="Gene3D" id="3.40.462.20">
    <property type="match status" value="1"/>
</dbReference>
<dbReference type="OrthoDB" id="2151789at2759"/>
<sequence length="524" mass="57664">MNGRLRFHFVLALLLAFAITAYSHPKIKKVQKRLLNLDKTLTILEPATSKLPIVNKGIPPLSSLLENIKSARAEVLYVGALGYIASVEHYMASSSALPSCVFRPAITNDVVLALQIIDQERIEFSVNSGKHTGNPGFSSTKGGLQIDMRRFSQVTLSQDRTYVDIGPGNVWDNVYAVLQGTGRMVKGGRVSGVGVGGLMTGGGGYSFFTQKYGMATDSLISIDIVLPNATHVTTSAESDPDLFWAVKGGGNQFGIVTNFRVKTFAVPSVVWGGTRLYTGHEEDFKQYTLNIAQNLTDRNASASIEFIYYAKTPIFAIQAYYDDAESPAGTFDSGLPPKALLQPLLDTWGPNNMKDIVTSSPSNLTIGLRGCFNVASLHYYSKTILDVAINEIDKLNADLLHSGFYFHVAIEPAGHNYGAYADPTNSSPFPYYKSPQSLLFYFGWVSELDDEFYFQAIKNAVQLVEDQARSEGQNVDNLEVYPNYSIFDTPPEKLFGDTNLARLQEIKKKYDPNGIMRLTTSFAF</sequence>
<dbReference type="InterPro" id="IPR016169">
    <property type="entry name" value="FAD-bd_PCMH_sub2"/>
</dbReference>
<dbReference type="GeneID" id="37021811"/>
<accession>A0A316VHB1</accession>
<comment type="similarity">
    <text evidence="1">Belongs to the oxygen-dependent FAD-linked oxidoreductase family.</text>
</comment>
<dbReference type="EMBL" id="KZ819602">
    <property type="protein sequence ID" value="PWN37047.1"/>
    <property type="molecule type" value="Genomic_DNA"/>
</dbReference>
<dbReference type="Pfam" id="PF01565">
    <property type="entry name" value="FAD_binding_4"/>
    <property type="match status" value="1"/>
</dbReference>
<dbReference type="InterPro" id="IPR016166">
    <property type="entry name" value="FAD-bd_PCMH"/>
</dbReference>
<dbReference type="AlphaFoldDB" id="A0A316VHB1"/>
<keyword evidence="5" id="KW-0732">Signal</keyword>
<evidence type="ECO:0000313" key="7">
    <source>
        <dbReference type="EMBL" id="PWN37047.1"/>
    </source>
</evidence>
<reference evidence="7 8" key="1">
    <citation type="journal article" date="2018" name="Mol. Biol. Evol.">
        <title>Broad Genomic Sampling Reveals a Smut Pathogenic Ancestry of the Fungal Clade Ustilaginomycotina.</title>
        <authorList>
            <person name="Kijpornyongpan T."/>
            <person name="Mondo S.J."/>
            <person name="Barry K."/>
            <person name="Sandor L."/>
            <person name="Lee J."/>
            <person name="Lipzen A."/>
            <person name="Pangilinan J."/>
            <person name="LaButti K."/>
            <person name="Hainaut M."/>
            <person name="Henrissat B."/>
            <person name="Grigoriev I.V."/>
            <person name="Spatafora J.W."/>
            <person name="Aime M.C."/>
        </authorList>
    </citation>
    <scope>NUCLEOTIDE SEQUENCE [LARGE SCALE GENOMIC DNA]</scope>
    <source>
        <strain evidence="7 8">MCA 3882</strain>
    </source>
</reference>
<feature type="chain" id="PRO_5016292192" evidence="5">
    <location>
        <begin position="24"/>
        <end position="524"/>
    </location>
</feature>
<dbReference type="GO" id="GO:0071949">
    <property type="term" value="F:FAD binding"/>
    <property type="evidence" value="ECO:0007669"/>
    <property type="project" value="InterPro"/>
</dbReference>
<dbReference type="InParanoid" id="A0A316VHB1"/>
<evidence type="ECO:0000256" key="2">
    <source>
        <dbReference type="ARBA" id="ARBA00022630"/>
    </source>
</evidence>
<organism evidence="7 8">
    <name type="scientific">Meira miltonrushii</name>
    <dbReference type="NCBI Taxonomy" id="1280837"/>
    <lineage>
        <taxon>Eukaryota</taxon>
        <taxon>Fungi</taxon>
        <taxon>Dikarya</taxon>
        <taxon>Basidiomycota</taxon>
        <taxon>Ustilaginomycotina</taxon>
        <taxon>Exobasidiomycetes</taxon>
        <taxon>Exobasidiales</taxon>
        <taxon>Brachybasidiaceae</taxon>
        <taxon>Meira</taxon>
    </lineage>
</organism>